<dbReference type="EMBL" id="JBHTAR010000011">
    <property type="protein sequence ID" value="MFC7201463.1"/>
    <property type="molecule type" value="Genomic_DNA"/>
</dbReference>
<protein>
    <submittedName>
        <fullName evidence="2">Uncharacterized protein</fullName>
    </submittedName>
</protein>
<dbReference type="RefSeq" id="WP_279528208.1">
    <property type="nucleotide sequence ID" value="NZ_CP122312.1"/>
</dbReference>
<name>A0ABD5Z8I7_9EURY</name>
<organism evidence="2 3">
    <name type="scientific">Halospeciosus flavus</name>
    <dbReference type="NCBI Taxonomy" id="3032283"/>
    <lineage>
        <taxon>Archaea</taxon>
        <taxon>Methanobacteriati</taxon>
        <taxon>Methanobacteriota</taxon>
        <taxon>Stenosarchaea group</taxon>
        <taxon>Halobacteria</taxon>
        <taxon>Halobacteriales</taxon>
        <taxon>Halobacteriaceae</taxon>
        <taxon>Halospeciosus</taxon>
    </lineage>
</organism>
<dbReference type="Proteomes" id="UP001596447">
    <property type="component" value="Unassembled WGS sequence"/>
</dbReference>
<reference evidence="2 3" key="1">
    <citation type="journal article" date="2019" name="Int. J. Syst. Evol. Microbiol.">
        <title>The Global Catalogue of Microorganisms (GCM) 10K type strain sequencing project: providing services to taxonomists for standard genome sequencing and annotation.</title>
        <authorList>
            <consortium name="The Broad Institute Genomics Platform"/>
            <consortium name="The Broad Institute Genome Sequencing Center for Infectious Disease"/>
            <person name="Wu L."/>
            <person name="Ma J."/>
        </authorList>
    </citation>
    <scope>NUCLEOTIDE SEQUENCE [LARGE SCALE GENOMIC DNA]</scope>
    <source>
        <strain evidence="2 3">XZGYJ-43</strain>
    </source>
</reference>
<comment type="caution">
    <text evidence="2">The sequence shown here is derived from an EMBL/GenBank/DDBJ whole genome shotgun (WGS) entry which is preliminary data.</text>
</comment>
<gene>
    <name evidence="2" type="ORF">ACFQJ9_18990</name>
</gene>
<accession>A0ABD5Z8I7</accession>
<keyword evidence="3" id="KW-1185">Reference proteome</keyword>
<feature type="region of interest" description="Disordered" evidence="1">
    <location>
        <begin position="47"/>
        <end position="67"/>
    </location>
</feature>
<dbReference type="AlphaFoldDB" id="A0ABD5Z8I7"/>
<evidence type="ECO:0000256" key="1">
    <source>
        <dbReference type="SAM" id="MobiDB-lite"/>
    </source>
</evidence>
<proteinExistence type="predicted"/>
<sequence length="67" mass="6606">MNPVATALAPAVVVGLAAFLLVGPVVGALGVACGLLLGWSVASTATDVETDSGRTGPAPEFRDARVE</sequence>
<evidence type="ECO:0000313" key="2">
    <source>
        <dbReference type="EMBL" id="MFC7201463.1"/>
    </source>
</evidence>
<evidence type="ECO:0000313" key="3">
    <source>
        <dbReference type="Proteomes" id="UP001596447"/>
    </source>
</evidence>